<dbReference type="Proteomes" id="UP000198506">
    <property type="component" value="Unassembled WGS sequence"/>
</dbReference>
<dbReference type="SUPFAM" id="SSF52980">
    <property type="entry name" value="Restriction endonuclease-like"/>
    <property type="match status" value="1"/>
</dbReference>
<proteinExistence type="predicted"/>
<protein>
    <recommendedName>
        <fullName evidence="3">DUF559 domain-containing protein</fullName>
    </recommendedName>
</protein>
<name>A0AA94HQI5_9MICO</name>
<comment type="caution">
    <text evidence="1">The sequence shown here is derived from an EMBL/GenBank/DDBJ whole genome shotgun (WGS) entry which is preliminary data.</text>
</comment>
<dbReference type="RefSeq" id="WP_143103111.1">
    <property type="nucleotide sequence ID" value="NZ_FOZN01000004.1"/>
</dbReference>
<reference evidence="1 2" key="1">
    <citation type="submission" date="2016-10" db="EMBL/GenBank/DDBJ databases">
        <authorList>
            <person name="Varghese N."/>
            <person name="Submissions S."/>
        </authorList>
    </citation>
    <scope>NUCLEOTIDE SEQUENCE [LARGE SCALE GENOMIC DNA]</scope>
    <source>
        <strain evidence="1 2">IAM 15147</strain>
    </source>
</reference>
<sequence>MMRGMDSPHGFTLRAALERGYSDAELRSMAFTTPARGARITAAIGDEARALFEAVRVLAADDQFFSHSTAARIHGMPLPIRLEREGRVHLASPSGRARMRRPGVVGHRIRAEVAIVDGMRVESRADTFVHLAGMLTIEELVAVGDWLVSPTRVEPLTVEELTEAVRRFGKARGLNHARRALMLIRVGAESPRETLVRLLVVGALPEPVLQHRVFDASGTFIARLDLSWPRLKLGVEYDGEHHAEPEQRARDQERLQRLRALGWHIVTVTKHDLEDGGRRKLAEIEAAHRRCSNWTAA</sequence>
<dbReference type="EMBL" id="FOZN01000004">
    <property type="protein sequence ID" value="SFS18525.1"/>
    <property type="molecule type" value="Genomic_DNA"/>
</dbReference>
<dbReference type="InterPro" id="IPR011335">
    <property type="entry name" value="Restrct_endonuc-II-like"/>
</dbReference>
<dbReference type="Gene3D" id="3.40.960.10">
    <property type="entry name" value="VSR Endonuclease"/>
    <property type="match status" value="1"/>
</dbReference>
<evidence type="ECO:0000313" key="1">
    <source>
        <dbReference type="EMBL" id="SFS18525.1"/>
    </source>
</evidence>
<organism evidence="1 2">
    <name type="scientific">Agrococcus baldri</name>
    <dbReference type="NCBI Taxonomy" id="153730"/>
    <lineage>
        <taxon>Bacteria</taxon>
        <taxon>Bacillati</taxon>
        <taxon>Actinomycetota</taxon>
        <taxon>Actinomycetes</taxon>
        <taxon>Micrococcales</taxon>
        <taxon>Microbacteriaceae</taxon>
        <taxon>Agrococcus</taxon>
    </lineage>
</organism>
<dbReference type="AlphaFoldDB" id="A0AA94HQI5"/>
<keyword evidence="2" id="KW-1185">Reference proteome</keyword>
<evidence type="ECO:0000313" key="2">
    <source>
        <dbReference type="Proteomes" id="UP000198506"/>
    </source>
</evidence>
<gene>
    <name evidence="1" type="ORF">SAMN04487783_2667</name>
</gene>
<evidence type="ECO:0008006" key="3">
    <source>
        <dbReference type="Google" id="ProtNLM"/>
    </source>
</evidence>
<accession>A0AA94HQI5</accession>